<dbReference type="InterPro" id="IPR044946">
    <property type="entry name" value="Restrct_endonuc_typeI_TRD_sf"/>
</dbReference>
<evidence type="ECO:0000313" key="9">
    <source>
        <dbReference type="Proteomes" id="UP000092401"/>
    </source>
</evidence>
<gene>
    <name evidence="5" type="ORF">APG10_00592</name>
    <name evidence="6" type="ORF">APG11_00798</name>
    <name evidence="7" type="ORF">APG12_01049</name>
</gene>
<dbReference type="EMBL" id="LNGE01000012">
    <property type="protein sequence ID" value="KYC45696.1"/>
    <property type="molecule type" value="Genomic_DNA"/>
</dbReference>
<dbReference type="Proteomes" id="UP000091929">
    <property type="component" value="Unassembled WGS sequence"/>
</dbReference>
<name>A0A150IKZ9_9EURY</name>
<dbReference type="CDD" id="cd17521">
    <property type="entry name" value="RMtype1_S_Sau13435ORF2165P_TRD2-CR2_like"/>
    <property type="match status" value="1"/>
</dbReference>
<dbReference type="EMBL" id="LNGF01000014">
    <property type="protein sequence ID" value="KYC47919.1"/>
    <property type="molecule type" value="Genomic_DNA"/>
</dbReference>
<dbReference type="GO" id="GO:0009307">
    <property type="term" value="P:DNA restriction-modification system"/>
    <property type="evidence" value="ECO:0007669"/>
    <property type="project" value="UniProtKB-KW"/>
</dbReference>
<evidence type="ECO:0000256" key="2">
    <source>
        <dbReference type="ARBA" id="ARBA00022747"/>
    </source>
</evidence>
<dbReference type="GO" id="GO:0003677">
    <property type="term" value="F:DNA binding"/>
    <property type="evidence" value="ECO:0007669"/>
    <property type="project" value="UniProtKB-KW"/>
</dbReference>
<evidence type="ECO:0000256" key="1">
    <source>
        <dbReference type="ARBA" id="ARBA00010923"/>
    </source>
</evidence>
<dbReference type="InterPro" id="IPR000055">
    <property type="entry name" value="Restrct_endonuc_typeI_TRD"/>
</dbReference>
<dbReference type="PANTHER" id="PTHR43140:SF1">
    <property type="entry name" value="TYPE I RESTRICTION ENZYME ECOKI SPECIFICITY SUBUNIT"/>
    <property type="match status" value="1"/>
</dbReference>
<keyword evidence="2" id="KW-0680">Restriction system</keyword>
<feature type="domain" description="Type I restriction modification DNA specificity" evidence="4">
    <location>
        <begin position="269"/>
        <end position="413"/>
    </location>
</feature>
<evidence type="ECO:0000313" key="7">
    <source>
        <dbReference type="EMBL" id="KYC50056.1"/>
    </source>
</evidence>
<dbReference type="PANTHER" id="PTHR43140">
    <property type="entry name" value="TYPE-1 RESTRICTION ENZYME ECOKI SPECIFICITY PROTEIN"/>
    <property type="match status" value="1"/>
</dbReference>
<evidence type="ECO:0000313" key="6">
    <source>
        <dbReference type="EMBL" id="KYC47919.1"/>
    </source>
</evidence>
<feature type="domain" description="Type I restriction modification DNA specificity" evidence="4">
    <location>
        <begin position="6"/>
        <end position="168"/>
    </location>
</feature>
<dbReference type="Gene3D" id="3.90.220.20">
    <property type="entry name" value="DNA methylase specificity domains"/>
    <property type="match status" value="2"/>
</dbReference>
<dbReference type="CDD" id="cd17262">
    <property type="entry name" value="RMtype1_S_Aco12261I-TRD2-CR2"/>
    <property type="match status" value="1"/>
</dbReference>
<reference evidence="8 9" key="1">
    <citation type="journal article" date="2016" name="ISME J.">
        <title>Chasing the elusive Euryarchaeota class WSA2: genomes reveal a uniquely fastidious methyl-reducing methanogen.</title>
        <authorList>
            <person name="Nobu M.K."/>
            <person name="Narihiro T."/>
            <person name="Kuroda K."/>
            <person name="Mei R."/>
            <person name="Liu W.T."/>
        </authorList>
    </citation>
    <scope>NUCLEOTIDE SEQUENCE [LARGE SCALE GENOMIC DNA]</scope>
    <source>
        <strain evidence="5">B03fssc0709_Meth_Bin005</strain>
        <strain evidence="6">B15fssc0709_Meth_Bin003</strain>
        <strain evidence="7">BMIXfssc0709_Meth_Bin006</strain>
    </source>
</reference>
<keyword evidence="3" id="KW-0238">DNA-binding</keyword>
<dbReference type="PATRIC" id="fig|1706437.3.peg.803"/>
<dbReference type="Proteomes" id="UP000092401">
    <property type="component" value="Unassembled WGS sequence"/>
</dbReference>
<proteinExistence type="inferred from homology"/>
<comment type="caution">
    <text evidence="5">The sequence shown here is derived from an EMBL/GenBank/DDBJ whole genome shotgun (WGS) entry which is preliminary data.</text>
</comment>
<organism evidence="5 9">
    <name type="scientific">Candidatus Methanofastidiosum methylothiophilum</name>
    <dbReference type="NCBI Taxonomy" id="1705564"/>
    <lineage>
        <taxon>Archaea</taxon>
        <taxon>Methanobacteriati</taxon>
        <taxon>Methanobacteriota</taxon>
        <taxon>Stenosarchaea group</taxon>
        <taxon>Candidatus Methanofastidiosia</taxon>
        <taxon>Candidatus Methanofastidiosales</taxon>
        <taxon>Candidatus Methanofastidiosaceae</taxon>
        <taxon>Candidatus Methanofastidiosum</taxon>
    </lineage>
</organism>
<dbReference type="AlphaFoldDB" id="A0A150IKZ9"/>
<dbReference type="PATRIC" id="fig|1706436.3.peg.599"/>
<accession>A0A150IKZ9</accession>
<accession>A0A150IYL1</accession>
<evidence type="ECO:0000259" key="4">
    <source>
        <dbReference type="Pfam" id="PF01420"/>
    </source>
</evidence>
<dbReference type="EMBL" id="LNJC01000020">
    <property type="protein sequence ID" value="KYC50056.1"/>
    <property type="molecule type" value="Genomic_DNA"/>
</dbReference>
<accession>A0A150ISA7</accession>
<evidence type="ECO:0000256" key="3">
    <source>
        <dbReference type="ARBA" id="ARBA00023125"/>
    </source>
</evidence>
<protein>
    <submittedName>
        <fullName evidence="5">Type-1 restriction enzyme MjaXIP specificity protein</fullName>
    </submittedName>
</protein>
<evidence type="ECO:0000313" key="8">
    <source>
        <dbReference type="Proteomes" id="UP000091929"/>
    </source>
</evidence>
<sequence>MSGELPKGWVWTSLGNCIEILDSKRKPINAEERQGRIQNKKEADLYPYYGATGQVGWIDGYIFDEELILLGEDGAPFLDFSKDKSYIIKGKTWVNNHAHVLRAIENIANNHYICHYLNIFDYRNYITGTTRYKLNQSQMRKMPIPLPPLAEQQRIVNKIEELFTNLDKGVQSLEEVKSKLKVYRQAILKYAMEGKLTEKWREENKDKVEPASILLEKIDELNKIHSINGDMSAGNDLPSKIPLNWIWSKLGNITLFHQYGWTTRAVNKGTVHLLRTTDITSGRIDWDSVPYCEEEPENVGKYLLKDGDIVISRAGSVGHSYLITNPPQKSIFASYLIRFRPLINGKFLSYFLKSPIYWNAISEKSIGIAIPNVNASKLKQINVPIPPLEEQQEIVNRIEKLFSLADNIEETVDSKLRESKILRQSILKKAFEGKLVPQDPNDEPAEVLLEKIKMEKSNKGKAIQGKLIQ</sequence>
<dbReference type="InterPro" id="IPR051212">
    <property type="entry name" value="Type-I_RE_S_subunit"/>
</dbReference>
<dbReference type="Proteomes" id="UP000092403">
    <property type="component" value="Unassembled WGS sequence"/>
</dbReference>
<comment type="similarity">
    <text evidence="1">Belongs to the type-I restriction system S methylase family.</text>
</comment>
<dbReference type="Pfam" id="PF01420">
    <property type="entry name" value="Methylase_S"/>
    <property type="match status" value="2"/>
</dbReference>
<evidence type="ECO:0000313" key="5">
    <source>
        <dbReference type="EMBL" id="KYC45696.1"/>
    </source>
</evidence>
<dbReference type="SUPFAM" id="SSF116734">
    <property type="entry name" value="DNA methylase specificity domain"/>
    <property type="match status" value="2"/>
</dbReference>
<dbReference type="PATRIC" id="fig|1706438.3.peg.1059"/>